<dbReference type="PROSITE" id="PS50103">
    <property type="entry name" value="ZF_C3H1"/>
    <property type="match status" value="1"/>
</dbReference>
<keyword evidence="6 7" id="KW-0862">Zinc</keyword>
<evidence type="ECO:0000256" key="4">
    <source>
        <dbReference type="ARBA" id="ARBA00022723"/>
    </source>
</evidence>
<dbReference type="PROSITE" id="PS01230">
    <property type="entry name" value="TRMA_1"/>
    <property type="match status" value="1"/>
</dbReference>
<evidence type="ECO:0000256" key="3">
    <source>
        <dbReference type="ARBA" id="ARBA00022691"/>
    </source>
</evidence>
<comment type="caution">
    <text evidence="8">Lacks conserved residue(s) required for the propagation of feature annotation.</text>
</comment>
<comment type="similarity">
    <text evidence="8">Belongs to the class I-like SAM-binding methyltransferase superfamily. RNA M5U methyltransferase family.</text>
</comment>
<evidence type="ECO:0000256" key="8">
    <source>
        <dbReference type="PROSITE-ProRule" id="PRU01024"/>
    </source>
</evidence>
<organism evidence="12 13">
    <name type="scientific">Thlaspi arvense</name>
    <name type="common">Field penny-cress</name>
    <dbReference type="NCBI Taxonomy" id="13288"/>
    <lineage>
        <taxon>Eukaryota</taxon>
        <taxon>Viridiplantae</taxon>
        <taxon>Streptophyta</taxon>
        <taxon>Embryophyta</taxon>
        <taxon>Tracheophyta</taxon>
        <taxon>Spermatophyta</taxon>
        <taxon>Magnoliopsida</taxon>
        <taxon>eudicotyledons</taxon>
        <taxon>Gunneridae</taxon>
        <taxon>Pentapetalae</taxon>
        <taxon>rosids</taxon>
        <taxon>malvids</taxon>
        <taxon>Brassicales</taxon>
        <taxon>Brassicaceae</taxon>
        <taxon>Thlaspideae</taxon>
        <taxon>Thlaspi</taxon>
    </lineage>
</organism>
<reference evidence="12 13" key="1">
    <citation type="submission" date="2022-03" db="EMBL/GenBank/DDBJ databases">
        <authorList>
            <person name="Nunn A."/>
            <person name="Chopra R."/>
            <person name="Nunn A."/>
            <person name="Contreras Garrido A."/>
        </authorList>
    </citation>
    <scope>NUCLEOTIDE SEQUENCE [LARGE SCALE GENOMIC DNA]</scope>
</reference>
<dbReference type="Gene3D" id="3.40.50.150">
    <property type="entry name" value="Vaccinia Virus protein VP39"/>
    <property type="match status" value="1"/>
</dbReference>
<sequence>MASSSIDELPSAAETLTSQISADVTPPSDPNPTDDVTMASSPIDELPSAVETLTSQHPSDNTAAPVNPIPSSDSNPNDDVPMETASIDELPSAVDTVKSQIPADITPSSDDVEAVGEKRKRDDDDEKTNPESSDPNPTPSPWFKTSLCSYFRREGSCSHGNTCRYAHGEEELRMKPDNTWDPTSVRGKKAKILEKPAEEEENGEVLFTEEMMDDNDGEGCGDGVHDLSLSKCLVHLPIKWQADELKKFVREQGVEFKFAKKRRGMIVGFLTFENAEQLQNGVEILEGKAVGNKNLKIADVLPRTVDKNGTKNQAKIKSAREAVTPLADLSYAEQLEQKKASIMQMLKKLTRNARKACQNGKSLPEWILQSREIGGLACKLEGIIESPFANGYRNKCEFSAGYSVEGKLTVGFMLGNFSAGVTAVEEAVDCPNISKMACRYASIFQTFLEKSKLPVWNKFKSCGFWRQLTVREGRKPGVFSNDEDAETRIAEVMLMVQVCTKDTDEGEVAIEFEEMAKAFAEGAKASSPPLPLTVLVVQDHVGISNVAPPDCPLRLLPIPMSDNGTNPDQTTDVLTKEARIHDHINNLKFSISPTAFFQVNTGAAEKLYSLAGDWADLGPDTLLFDVCCGTGTIGLTLAHRVGMVIGIEMNASAVSDAERNAKINGISNCKFICSKAEDVMSSLLTEYLDESEMEEEAKLLNNEPEKSTKPRFKNVVAIVDPPRPGLHPDVIKALRTHPRLKTLVYISCNPETLGANAIELCTPSFKKDDQENRRGYRQRGLSAAASARLRAKKMPASEPFRPVKAMAVDLFPHTDHCEMVMLLQR</sequence>
<protein>
    <recommendedName>
        <fullName evidence="11">C3H1-type domain-containing protein</fullName>
    </recommendedName>
</protein>
<feature type="active site" description="Nucleophile" evidence="8">
    <location>
        <position position="748"/>
    </location>
</feature>
<dbReference type="PANTHER" id="PTHR45904">
    <property type="entry name" value="TRNA (URACIL-5-)-METHYLTRANSFERASE"/>
    <property type="match status" value="1"/>
</dbReference>
<dbReference type="InterPro" id="IPR010280">
    <property type="entry name" value="U5_MeTrfase_fam"/>
</dbReference>
<dbReference type="GO" id="GO:0032259">
    <property type="term" value="P:methylation"/>
    <property type="evidence" value="ECO:0007669"/>
    <property type="project" value="UniProtKB-KW"/>
</dbReference>
<dbReference type="AlphaFoldDB" id="A0AAU9S9R3"/>
<dbReference type="SUPFAM" id="SSF54928">
    <property type="entry name" value="RNA-binding domain, RBD"/>
    <property type="match status" value="1"/>
</dbReference>
<dbReference type="SUPFAM" id="SSF53335">
    <property type="entry name" value="S-adenosyl-L-methionine-dependent methyltransferases"/>
    <property type="match status" value="1"/>
</dbReference>
<dbReference type="PANTHER" id="PTHR45904:SF2">
    <property type="entry name" value="TRNA (URACIL-5-)-METHYLTRANSFERASE HOMOLOG A"/>
    <property type="match status" value="1"/>
</dbReference>
<name>A0AAU9S9R3_THLAR</name>
<evidence type="ECO:0000256" key="7">
    <source>
        <dbReference type="PROSITE-ProRule" id="PRU00723"/>
    </source>
</evidence>
<keyword evidence="4 7" id="KW-0479">Metal-binding</keyword>
<evidence type="ECO:0000256" key="5">
    <source>
        <dbReference type="ARBA" id="ARBA00022771"/>
    </source>
</evidence>
<dbReference type="PROSITE" id="PS51687">
    <property type="entry name" value="SAM_MT_RNA_M5U"/>
    <property type="match status" value="1"/>
</dbReference>
<evidence type="ECO:0000256" key="1">
    <source>
        <dbReference type="ARBA" id="ARBA00022603"/>
    </source>
</evidence>
<dbReference type="InterPro" id="IPR000571">
    <property type="entry name" value="Znf_CCCH"/>
</dbReference>
<dbReference type="CDD" id="cd02440">
    <property type="entry name" value="AdoMet_MTases"/>
    <property type="match status" value="1"/>
</dbReference>
<keyword evidence="1 8" id="KW-0489">Methyltransferase</keyword>
<accession>A0AAU9S9R3</accession>
<feature type="active site" evidence="9">
    <location>
        <position position="748"/>
    </location>
</feature>
<evidence type="ECO:0000256" key="10">
    <source>
        <dbReference type="SAM" id="MobiDB-lite"/>
    </source>
</evidence>
<feature type="zinc finger region" description="C3H1-type" evidence="7">
    <location>
        <begin position="142"/>
        <end position="170"/>
    </location>
</feature>
<dbReference type="GO" id="GO:0003723">
    <property type="term" value="F:RNA binding"/>
    <property type="evidence" value="ECO:0007669"/>
    <property type="project" value="TreeGrafter"/>
</dbReference>
<evidence type="ECO:0000256" key="2">
    <source>
        <dbReference type="ARBA" id="ARBA00022679"/>
    </source>
</evidence>
<evidence type="ECO:0000256" key="6">
    <source>
        <dbReference type="ARBA" id="ARBA00022833"/>
    </source>
</evidence>
<evidence type="ECO:0000313" key="12">
    <source>
        <dbReference type="EMBL" id="CAH2060282.1"/>
    </source>
</evidence>
<dbReference type="GO" id="GO:0008173">
    <property type="term" value="F:RNA methyltransferase activity"/>
    <property type="evidence" value="ECO:0007669"/>
    <property type="project" value="InterPro"/>
</dbReference>
<feature type="domain" description="C3H1-type" evidence="11">
    <location>
        <begin position="142"/>
        <end position="170"/>
    </location>
</feature>
<feature type="region of interest" description="Disordered" evidence="10">
    <location>
        <begin position="1"/>
        <end position="142"/>
    </location>
</feature>
<keyword evidence="2 8" id="KW-0808">Transferase</keyword>
<dbReference type="InterPro" id="IPR029063">
    <property type="entry name" value="SAM-dependent_MTases_sf"/>
</dbReference>
<proteinExistence type="inferred from homology"/>
<dbReference type="GO" id="GO:0006396">
    <property type="term" value="P:RNA processing"/>
    <property type="evidence" value="ECO:0007669"/>
    <property type="project" value="InterPro"/>
</dbReference>
<evidence type="ECO:0000259" key="11">
    <source>
        <dbReference type="PROSITE" id="PS50103"/>
    </source>
</evidence>
<dbReference type="InterPro" id="IPR030390">
    <property type="entry name" value="MeTrfase_TrmA_AS"/>
</dbReference>
<dbReference type="Pfam" id="PF05958">
    <property type="entry name" value="tRNA_U5-meth_tr"/>
    <property type="match status" value="1"/>
</dbReference>
<dbReference type="InterPro" id="IPR012677">
    <property type="entry name" value="Nucleotide-bd_a/b_plait_sf"/>
</dbReference>
<feature type="binding site" evidence="8">
    <location>
        <position position="598"/>
    </location>
    <ligand>
        <name>S-adenosyl-L-methionine</name>
        <dbReference type="ChEBI" id="CHEBI:59789"/>
    </ligand>
</feature>
<dbReference type="InterPro" id="IPR036855">
    <property type="entry name" value="Znf_CCCH_sf"/>
</dbReference>
<keyword evidence="5 7" id="KW-0863">Zinc-finger</keyword>
<feature type="binding site" evidence="8">
    <location>
        <position position="720"/>
    </location>
    <ligand>
        <name>S-adenosyl-L-methionine</name>
        <dbReference type="ChEBI" id="CHEBI:59789"/>
    </ligand>
</feature>
<keyword evidence="13" id="KW-1185">Reference proteome</keyword>
<dbReference type="InterPro" id="IPR045850">
    <property type="entry name" value="TRM2_met"/>
</dbReference>
<dbReference type="SUPFAM" id="SSF90229">
    <property type="entry name" value="CCCH zinc finger"/>
    <property type="match status" value="1"/>
</dbReference>
<dbReference type="InterPro" id="IPR035979">
    <property type="entry name" value="RBD_domain_sf"/>
</dbReference>
<evidence type="ECO:0000313" key="13">
    <source>
        <dbReference type="Proteomes" id="UP000836841"/>
    </source>
</evidence>
<feature type="compositionally biased region" description="Polar residues" evidence="10">
    <location>
        <begin position="51"/>
        <end position="77"/>
    </location>
</feature>
<gene>
    <name evidence="12" type="ORF">TAV2_LOCUS14035</name>
</gene>
<dbReference type="Gene3D" id="3.30.70.330">
    <property type="match status" value="1"/>
</dbReference>
<dbReference type="Proteomes" id="UP000836841">
    <property type="component" value="Chromosome 4"/>
</dbReference>
<keyword evidence="3 8" id="KW-0949">S-adenosyl-L-methionine</keyword>
<dbReference type="Pfam" id="PF00642">
    <property type="entry name" value="zf-CCCH"/>
    <property type="match status" value="1"/>
</dbReference>
<dbReference type="EMBL" id="OU466860">
    <property type="protein sequence ID" value="CAH2060282.1"/>
    <property type="molecule type" value="Genomic_DNA"/>
</dbReference>
<dbReference type="Gene3D" id="4.10.1000.10">
    <property type="entry name" value="Zinc finger, CCCH-type"/>
    <property type="match status" value="1"/>
</dbReference>
<dbReference type="GO" id="GO:0008270">
    <property type="term" value="F:zinc ion binding"/>
    <property type="evidence" value="ECO:0007669"/>
    <property type="project" value="UniProtKB-KW"/>
</dbReference>
<evidence type="ECO:0000256" key="9">
    <source>
        <dbReference type="PROSITE-ProRule" id="PRU10015"/>
    </source>
</evidence>
<feature type="binding site" evidence="8">
    <location>
        <position position="648"/>
    </location>
    <ligand>
        <name>S-adenosyl-L-methionine</name>
        <dbReference type="ChEBI" id="CHEBI:59789"/>
    </ligand>
</feature>
<dbReference type="SMART" id="SM00356">
    <property type="entry name" value="ZnF_C3H1"/>
    <property type="match status" value="1"/>
</dbReference>